<reference evidence="2" key="2">
    <citation type="submission" date="2020-05" db="UniProtKB">
        <authorList>
            <consortium name="EnsemblMetazoa"/>
        </authorList>
    </citation>
    <scope>IDENTIFICATION</scope>
    <source>
        <strain evidence="2">IAEA</strain>
    </source>
</reference>
<organism evidence="2 3">
    <name type="scientific">Glossina palpalis gambiensis</name>
    <dbReference type="NCBI Taxonomy" id="67801"/>
    <lineage>
        <taxon>Eukaryota</taxon>
        <taxon>Metazoa</taxon>
        <taxon>Ecdysozoa</taxon>
        <taxon>Arthropoda</taxon>
        <taxon>Hexapoda</taxon>
        <taxon>Insecta</taxon>
        <taxon>Pterygota</taxon>
        <taxon>Neoptera</taxon>
        <taxon>Endopterygota</taxon>
        <taxon>Diptera</taxon>
        <taxon>Brachycera</taxon>
        <taxon>Muscomorpha</taxon>
        <taxon>Hippoboscoidea</taxon>
        <taxon>Glossinidae</taxon>
        <taxon>Glossina</taxon>
    </lineage>
</organism>
<feature type="compositionally biased region" description="Polar residues" evidence="1">
    <location>
        <begin position="109"/>
        <end position="121"/>
    </location>
</feature>
<dbReference type="VEuPathDB" id="VectorBase:GPPI036891"/>
<evidence type="ECO:0000313" key="2">
    <source>
        <dbReference type="EnsemblMetazoa" id="GPPI036891-PA"/>
    </source>
</evidence>
<feature type="compositionally biased region" description="Low complexity" evidence="1">
    <location>
        <begin position="80"/>
        <end position="90"/>
    </location>
</feature>
<dbReference type="EMBL" id="JXJN01018257">
    <property type="status" value="NOT_ANNOTATED_CDS"/>
    <property type="molecule type" value="Genomic_DNA"/>
</dbReference>
<feature type="compositionally biased region" description="Basic and acidic residues" evidence="1">
    <location>
        <begin position="122"/>
        <end position="134"/>
    </location>
</feature>
<proteinExistence type="predicted"/>
<accession>A0A1B0BPY4</accession>
<feature type="compositionally biased region" description="Low complexity" evidence="1">
    <location>
        <begin position="135"/>
        <end position="147"/>
    </location>
</feature>
<feature type="compositionally biased region" description="Basic and acidic residues" evidence="1">
    <location>
        <begin position="148"/>
        <end position="163"/>
    </location>
</feature>
<feature type="region of interest" description="Disordered" evidence="1">
    <location>
        <begin position="80"/>
        <end position="163"/>
    </location>
</feature>
<evidence type="ECO:0000313" key="3">
    <source>
        <dbReference type="Proteomes" id="UP000092460"/>
    </source>
</evidence>
<reference evidence="3" key="1">
    <citation type="submission" date="2015-01" db="EMBL/GenBank/DDBJ databases">
        <authorList>
            <person name="Aksoy S."/>
            <person name="Warren W."/>
            <person name="Wilson R.K."/>
        </authorList>
    </citation>
    <scope>NUCLEOTIDE SEQUENCE [LARGE SCALE GENOMIC DNA]</scope>
    <source>
        <strain evidence="3">IAEA</strain>
    </source>
</reference>
<evidence type="ECO:0000256" key="1">
    <source>
        <dbReference type="SAM" id="MobiDB-lite"/>
    </source>
</evidence>
<dbReference type="EnsemblMetazoa" id="GPPI036891-RA">
    <property type="protein sequence ID" value="GPPI036891-PA"/>
    <property type="gene ID" value="GPPI036891"/>
</dbReference>
<dbReference type="AlphaFoldDB" id="A0A1B0BPY4"/>
<keyword evidence="3" id="KW-1185">Reference proteome</keyword>
<feature type="compositionally biased region" description="Gly residues" evidence="1">
    <location>
        <begin position="91"/>
        <end position="101"/>
    </location>
</feature>
<protein>
    <submittedName>
        <fullName evidence="2">Uncharacterized protein</fullName>
    </submittedName>
</protein>
<dbReference type="Proteomes" id="UP000092460">
    <property type="component" value="Unassembled WGS sequence"/>
</dbReference>
<name>A0A1B0BPY4_9MUSC</name>
<sequence>MLQDCVMLLAKVAHTEATFGAPSATVSKLNGQTTPLDVSSLSQNEIQGLLLGSHPSATTAAVAAAAAANITTTATIQQQQQHQQQTTIVTAGGGAGGGTGNGTVVITADQQRQPGTATTISIKREPEDLRKDPKNGAASNGSTASSGQKRDLKKKDAHASQYH</sequence>